<evidence type="ECO:0000256" key="15">
    <source>
        <dbReference type="PIRSR" id="PIRSR018250-3"/>
    </source>
</evidence>
<accession>A0A9N9YYK4</accession>
<feature type="active site" description="Proton acceptor" evidence="14">
    <location>
        <position position="81"/>
    </location>
</feature>
<dbReference type="GO" id="GO:0005737">
    <property type="term" value="C:cytoplasm"/>
    <property type="evidence" value="ECO:0007669"/>
    <property type="project" value="TreeGrafter"/>
</dbReference>
<keyword evidence="19" id="KW-1185">Reference proteome</keyword>
<feature type="domain" description="Alanine dehydrogenase/pyridine nucleotide transhydrogenase NAD(H)-binding" evidence="16">
    <location>
        <begin position="188"/>
        <end position="353"/>
    </location>
</feature>
<dbReference type="InterPro" id="IPR051168">
    <property type="entry name" value="AASS"/>
</dbReference>
<comment type="pathway">
    <text evidence="1 13">Amino-acid biosynthesis; L-lysine biosynthesis via AAA pathway; L-lysine from L-alpha-aminoadipate (fungal route): step 3/3.</text>
</comment>
<keyword evidence="9 13" id="KW-0457">Lysine biosynthesis</keyword>
<evidence type="ECO:0000313" key="18">
    <source>
        <dbReference type="EMBL" id="CAH0045869.1"/>
    </source>
</evidence>
<dbReference type="PANTHER" id="PTHR11133">
    <property type="entry name" value="SACCHAROPINE DEHYDROGENASE"/>
    <property type="match status" value="1"/>
</dbReference>
<evidence type="ECO:0000256" key="10">
    <source>
        <dbReference type="ARBA" id="ARBA00023157"/>
    </source>
</evidence>
<evidence type="ECO:0000256" key="5">
    <source>
        <dbReference type="ARBA" id="ARBA00021221"/>
    </source>
</evidence>
<feature type="binding site" evidence="15">
    <location>
        <position position="283"/>
    </location>
    <ligand>
        <name>NAD(+)</name>
        <dbReference type="ChEBI" id="CHEBI:57540"/>
    </ligand>
</feature>
<dbReference type="SMART" id="SM01002">
    <property type="entry name" value="AlaDh_PNT_C"/>
    <property type="match status" value="1"/>
</dbReference>
<dbReference type="SMART" id="SM01003">
    <property type="entry name" value="AlaDh_PNT_N"/>
    <property type="match status" value="1"/>
</dbReference>
<evidence type="ECO:0000256" key="9">
    <source>
        <dbReference type="ARBA" id="ARBA00023154"/>
    </source>
</evidence>
<dbReference type="Pfam" id="PF05222">
    <property type="entry name" value="AlaDh_PNT_N"/>
    <property type="match status" value="1"/>
</dbReference>
<evidence type="ECO:0000256" key="13">
    <source>
        <dbReference type="PIRNR" id="PIRNR018250"/>
    </source>
</evidence>
<keyword evidence="10" id="KW-1015">Disulfide bond</keyword>
<dbReference type="InterPro" id="IPR007698">
    <property type="entry name" value="AlaDH/PNT_NAD(H)-bd"/>
</dbReference>
<dbReference type="InterPro" id="IPR027281">
    <property type="entry name" value="Lys1"/>
</dbReference>
<protein>
    <recommendedName>
        <fullName evidence="5 13">Saccharopine dehydrogenase [NAD(+), L-lysine-forming]</fullName>
        <shortName evidence="13">SDH</shortName>
        <ecNumber evidence="4 13">1.5.1.7</ecNumber>
    </recommendedName>
    <alternativeName>
        <fullName evidence="11 13">Lysine--2-oxoglutarate reductase</fullName>
    </alternativeName>
</protein>
<gene>
    <name evidence="18" type="ORF">CSOL1703_00012500</name>
</gene>
<dbReference type="SUPFAM" id="SSF52283">
    <property type="entry name" value="Formate/glycerate dehydrogenase catalytic domain-like"/>
    <property type="match status" value="1"/>
</dbReference>
<evidence type="ECO:0000256" key="11">
    <source>
        <dbReference type="ARBA" id="ARBA00033228"/>
    </source>
</evidence>
<evidence type="ECO:0000256" key="14">
    <source>
        <dbReference type="PIRSR" id="PIRSR018250-1"/>
    </source>
</evidence>
<dbReference type="Gene3D" id="3.40.50.720">
    <property type="entry name" value="NAD(P)-binding Rossmann-like Domain"/>
    <property type="match status" value="1"/>
</dbReference>
<feature type="domain" description="Alanine dehydrogenase/pyridine nucleotide transhydrogenase N-terminal" evidence="17">
    <location>
        <begin position="7"/>
        <end position="128"/>
    </location>
</feature>
<dbReference type="InterPro" id="IPR036291">
    <property type="entry name" value="NAD(P)-bd_dom_sf"/>
</dbReference>
<feature type="active site" description="Proton donor" evidence="14">
    <location>
        <position position="99"/>
    </location>
</feature>
<comment type="caution">
    <text evidence="18">The sequence shown here is derived from an EMBL/GenBank/DDBJ whole genome shotgun (WGS) entry which is preliminary data.</text>
</comment>
<evidence type="ECO:0000259" key="16">
    <source>
        <dbReference type="SMART" id="SM01002"/>
    </source>
</evidence>
<keyword evidence="6 13" id="KW-0028">Amino-acid biosynthesis</keyword>
<evidence type="ECO:0000256" key="4">
    <source>
        <dbReference type="ARBA" id="ARBA00012847"/>
    </source>
</evidence>
<comment type="similarity">
    <text evidence="2 13">Belongs to the AlaDH/PNT family.</text>
</comment>
<dbReference type="GO" id="GO:0019878">
    <property type="term" value="P:lysine biosynthetic process via aminoadipic acid"/>
    <property type="evidence" value="ECO:0007669"/>
    <property type="project" value="TreeGrafter"/>
</dbReference>
<evidence type="ECO:0000256" key="3">
    <source>
        <dbReference type="ARBA" id="ARBA00011245"/>
    </source>
</evidence>
<proteinExistence type="inferred from homology"/>
<feature type="binding site" evidence="15">
    <location>
        <position position="263"/>
    </location>
    <ligand>
        <name>NAD(+)</name>
        <dbReference type="ChEBI" id="CHEBI:57540"/>
    </ligand>
</feature>
<comment type="catalytic activity">
    <reaction evidence="12 13">
        <text>L-saccharopine + NAD(+) + H2O = L-lysine + 2-oxoglutarate + NADH + H(+)</text>
        <dbReference type="Rhea" id="RHEA:12440"/>
        <dbReference type="ChEBI" id="CHEBI:15377"/>
        <dbReference type="ChEBI" id="CHEBI:15378"/>
        <dbReference type="ChEBI" id="CHEBI:16810"/>
        <dbReference type="ChEBI" id="CHEBI:32551"/>
        <dbReference type="ChEBI" id="CHEBI:57540"/>
        <dbReference type="ChEBI" id="CHEBI:57945"/>
        <dbReference type="ChEBI" id="CHEBI:57951"/>
        <dbReference type="EC" id="1.5.1.7"/>
    </reaction>
</comment>
<evidence type="ECO:0000256" key="1">
    <source>
        <dbReference type="ARBA" id="ARBA00004884"/>
    </source>
</evidence>
<evidence type="ECO:0000256" key="2">
    <source>
        <dbReference type="ARBA" id="ARBA00005689"/>
    </source>
</evidence>
<dbReference type="OrthoDB" id="265306at2759"/>
<evidence type="ECO:0000256" key="6">
    <source>
        <dbReference type="ARBA" id="ARBA00022605"/>
    </source>
</evidence>
<comment type="subunit">
    <text evidence="3">Monomer.</text>
</comment>
<name>A0A9N9YYK4_9HYPO</name>
<sequence length="395" mass="44053">MSYFPILLRAEQKPLEHRSFSPSVIGSLVKAGHPVSVERSSTDPNFRRIFNDEEYEAVGATLVPTGTWPNAAPGTLIVGLKEIPEEDFALKNDHLSFAHCYKRQGGWEQVLSRFPRGGSTLYDLEFCMRTPVTPCRFPLSTPLAGKNLLARHSHKTLSWNLTHPNGEPLPSVASYTDGRGYYLNQEELVEQIRGDVAVIDKELGRKPTTMVMGALGRCGRGACDLFAAVGLDTEKTLMRSGTTEFHDEILNWSRTTKYDIQETQTPGPYKTIVEHDIFLNAIYLSEPIPPFINQELLAQPGRKLGVVCDVSCDTTNPHNPLPVYSINTTFDEPTVPVVGERSEQHTPSSVSFSDGLREALLQLHQKDTHRVWTDAAKLFNEKVAELPEALRVKDL</sequence>
<feature type="binding site" evidence="15">
    <location>
        <begin position="216"/>
        <end position="217"/>
    </location>
    <ligand>
        <name>NAD(+)</name>
        <dbReference type="ChEBI" id="CHEBI:57540"/>
    </ligand>
</feature>
<reference evidence="19" key="1">
    <citation type="submission" date="2019-06" db="EMBL/GenBank/DDBJ databases">
        <authorList>
            <person name="Broberg M."/>
        </authorList>
    </citation>
    <scope>NUCLEOTIDE SEQUENCE [LARGE SCALE GENOMIC DNA]</scope>
</reference>
<keyword evidence="8 13" id="KW-0520">NAD</keyword>
<dbReference type="EMBL" id="CABFOC020000013">
    <property type="protein sequence ID" value="CAH0045869.1"/>
    <property type="molecule type" value="Genomic_DNA"/>
</dbReference>
<evidence type="ECO:0000256" key="7">
    <source>
        <dbReference type="ARBA" id="ARBA00023002"/>
    </source>
</evidence>
<feature type="binding site" evidence="15">
    <location>
        <position position="310"/>
    </location>
    <ligand>
        <name>NAD(+)</name>
        <dbReference type="ChEBI" id="CHEBI:57540"/>
    </ligand>
</feature>
<dbReference type="Proteomes" id="UP000775872">
    <property type="component" value="Unassembled WGS sequence"/>
</dbReference>
<evidence type="ECO:0000313" key="19">
    <source>
        <dbReference type="Proteomes" id="UP000775872"/>
    </source>
</evidence>
<reference evidence="18 19" key="2">
    <citation type="submission" date="2021-10" db="EMBL/GenBank/DDBJ databases">
        <authorList>
            <person name="Piombo E."/>
        </authorList>
    </citation>
    <scope>NUCLEOTIDE SEQUENCE [LARGE SCALE GENOMIC DNA]</scope>
</reference>
<keyword evidence="7 13" id="KW-0560">Oxidoreductase</keyword>
<organism evidence="18 19">
    <name type="scientific">Clonostachys solani</name>
    <dbReference type="NCBI Taxonomy" id="160281"/>
    <lineage>
        <taxon>Eukaryota</taxon>
        <taxon>Fungi</taxon>
        <taxon>Dikarya</taxon>
        <taxon>Ascomycota</taxon>
        <taxon>Pezizomycotina</taxon>
        <taxon>Sordariomycetes</taxon>
        <taxon>Hypocreomycetidae</taxon>
        <taxon>Hypocreales</taxon>
        <taxon>Bionectriaceae</taxon>
        <taxon>Clonostachys</taxon>
    </lineage>
</organism>
<dbReference type="SUPFAM" id="SSF51735">
    <property type="entry name" value="NAD(P)-binding Rossmann-fold domains"/>
    <property type="match status" value="1"/>
</dbReference>
<dbReference type="PANTHER" id="PTHR11133:SF23">
    <property type="entry name" value="SACCHAROPINE DEHYDROGENASE [NAD(+), L-LYSINE-FORMING]"/>
    <property type="match status" value="1"/>
</dbReference>
<dbReference type="InterPro" id="IPR007886">
    <property type="entry name" value="AlaDH/PNT_N"/>
</dbReference>
<dbReference type="AlphaFoldDB" id="A0A9N9YYK4"/>
<dbReference type="EC" id="1.5.1.7" evidence="4 13"/>
<dbReference type="GO" id="GO:0004754">
    <property type="term" value="F:saccharopine dehydrogenase (NAD+, L-lysine-forming) activity"/>
    <property type="evidence" value="ECO:0007669"/>
    <property type="project" value="UniProtKB-EC"/>
</dbReference>
<feature type="binding site" evidence="15">
    <location>
        <position position="259"/>
    </location>
    <ligand>
        <name>NAD(+)</name>
        <dbReference type="ChEBI" id="CHEBI:57540"/>
    </ligand>
</feature>
<dbReference type="PIRSF" id="PIRSF018250">
    <property type="entry name" value="Saccharopine_DH_Lys"/>
    <property type="match status" value="1"/>
</dbReference>
<evidence type="ECO:0000259" key="17">
    <source>
        <dbReference type="SMART" id="SM01003"/>
    </source>
</evidence>
<evidence type="ECO:0000256" key="12">
    <source>
        <dbReference type="ARBA" id="ARBA00047860"/>
    </source>
</evidence>
<evidence type="ECO:0000256" key="8">
    <source>
        <dbReference type="ARBA" id="ARBA00023027"/>
    </source>
</evidence>